<protein>
    <submittedName>
        <fullName evidence="3">Uncharacterized protein</fullName>
    </submittedName>
</protein>
<keyword evidence="2" id="KW-0732">Signal</keyword>
<feature type="compositionally biased region" description="Polar residues" evidence="1">
    <location>
        <begin position="52"/>
        <end position="64"/>
    </location>
</feature>
<feature type="region of interest" description="Disordered" evidence="1">
    <location>
        <begin position="50"/>
        <end position="73"/>
    </location>
</feature>
<proteinExistence type="predicted"/>
<evidence type="ECO:0000313" key="4">
    <source>
        <dbReference type="Proteomes" id="UP001595791"/>
    </source>
</evidence>
<comment type="caution">
    <text evidence="3">The sequence shown here is derived from an EMBL/GenBank/DDBJ whole genome shotgun (WGS) entry which is preliminary data.</text>
</comment>
<sequence>MSIPHLSSLIAATLLSISALAAPKPEMIPKAQEPFWNLLNRLRVQADRISRTGPTEQDLAQASASRAEPDSMVGRGDRTCVRASVMTRKGMLNIRECFAGKIQMYDLGQWIEYGNYAIPGINAPGEVFSVISQQPGVLILQTSRDEVASVFFDEKSRTIGEIVLLANAAR</sequence>
<feature type="signal peptide" evidence="2">
    <location>
        <begin position="1"/>
        <end position="21"/>
    </location>
</feature>
<evidence type="ECO:0000313" key="3">
    <source>
        <dbReference type="EMBL" id="MFC4160444.1"/>
    </source>
</evidence>
<evidence type="ECO:0000256" key="2">
    <source>
        <dbReference type="SAM" id="SignalP"/>
    </source>
</evidence>
<gene>
    <name evidence="3" type="ORF">ACFOW7_13965</name>
</gene>
<keyword evidence="4" id="KW-1185">Reference proteome</keyword>
<feature type="chain" id="PRO_5045534604" evidence="2">
    <location>
        <begin position="22"/>
        <end position="170"/>
    </location>
</feature>
<evidence type="ECO:0000256" key="1">
    <source>
        <dbReference type="SAM" id="MobiDB-lite"/>
    </source>
</evidence>
<reference evidence="4" key="1">
    <citation type="journal article" date="2019" name="Int. J. Syst. Evol. Microbiol.">
        <title>The Global Catalogue of Microorganisms (GCM) 10K type strain sequencing project: providing services to taxonomists for standard genome sequencing and annotation.</title>
        <authorList>
            <consortium name="The Broad Institute Genomics Platform"/>
            <consortium name="The Broad Institute Genome Sequencing Center for Infectious Disease"/>
            <person name="Wu L."/>
            <person name="Ma J."/>
        </authorList>
    </citation>
    <scope>NUCLEOTIDE SEQUENCE [LARGE SCALE GENOMIC DNA]</scope>
    <source>
        <strain evidence="4">LMG 29894</strain>
    </source>
</reference>
<dbReference type="EMBL" id="JBHSBU010000001">
    <property type="protein sequence ID" value="MFC4160444.1"/>
    <property type="molecule type" value="Genomic_DNA"/>
</dbReference>
<accession>A0ABV8MQY2</accession>
<dbReference type="Proteomes" id="UP001595791">
    <property type="component" value="Unassembled WGS sequence"/>
</dbReference>
<dbReference type="RefSeq" id="WP_378165279.1">
    <property type="nucleotide sequence ID" value="NZ_JBHSBU010000001.1"/>
</dbReference>
<name>A0ABV8MQY2_9NEIS</name>
<organism evidence="3 4">
    <name type="scientific">Chitinimonas lacunae</name>
    <dbReference type="NCBI Taxonomy" id="1963018"/>
    <lineage>
        <taxon>Bacteria</taxon>
        <taxon>Pseudomonadati</taxon>
        <taxon>Pseudomonadota</taxon>
        <taxon>Betaproteobacteria</taxon>
        <taxon>Neisseriales</taxon>
        <taxon>Chitinibacteraceae</taxon>
        <taxon>Chitinimonas</taxon>
    </lineage>
</organism>